<comment type="similarity">
    <text evidence="2 6">Belongs to the glycosyl hydrolase 53 family.</text>
</comment>
<dbReference type="EMBL" id="GL945017">
    <property type="protein sequence ID" value="EGN55830.1"/>
    <property type="molecule type" value="Genomic_DNA"/>
</dbReference>
<dbReference type="GO" id="GO:0045490">
    <property type="term" value="P:pectin catabolic process"/>
    <property type="evidence" value="ECO:0007669"/>
    <property type="project" value="TreeGrafter"/>
</dbReference>
<dbReference type="RefSeq" id="WP_007572615.1">
    <property type="nucleotide sequence ID" value="NZ_BPTS01000001.1"/>
</dbReference>
<evidence type="ECO:0000256" key="2">
    <source>
        <dbReference type="ARBA" id="ARBA00010687"/>
    </source>
</evidence>
<evidence type="ECO:0000313" key="8">
    <source>
        <dbReference type="Proteomes" id="UP000002772"/>
    </source>
</evidence>
<evidence type="ECO:0000313" key="7">
    <source>
        <dbReference type="EMBL" id="EGN55830.1"/>
    </source>
</evidence>
<dbReference type="OrthoDB" id="9768786at2"/>
<keyword evidence="6" id="KW-0732">Signal</keyword>
<gene>
    <name evidence="7" type="ORF">Premu_0348</name>
</gene>
<dbReference type="InterPro" id="IPR011683">
    <property type="entry name" value="Glyco_hydro_53"/>
</dbReference>
<keyword evidence="5 6" id="KW-0326">Glycosidase</keyword>
<reference evidence="8" key="1">
    <citation type="journal article" date="2011" name="Stand. Genomic Sci.">
        <title>Non-contiguous finished genome sequence of the opportunistic oral pathogen Prevotella multisaccharivorax type strain (PPPA20).</title>
        <authorList>
            <person name="Pati A."/>
            <person name="Gronow S."/>
            <person name="Lu M."/>
            <person name="Lapidus A."/>
            <person name="Nolan M."/>
            <person name="Lucas S."/>
            <person name="Hammon N."/>
            <person name="Deshpande S."/>
            <person name="Cheng J.F."/>
            <person name="Tapia R."/>
            <person name="Han C."/>
            <person name="Goodwin L."/>
            <person name="Pitluck S."/>
            <person name="Liolios K."/>
            <person name="Pagani I."/>
            <person name="Mavromatis K."/>
            <person name="Mikhailova N."/>
            <person name="Huntemann M."/>
            <person name="Chen A."/>
            <person name="Palaniappan K."/>
            <person name="Land M."/>
            <person name="Hauser L."/>
            <person name="Detter J.C."/>
            <person name="Brambilla E.M."/>
            <person name="Rohde M."/>
            <person name="Goker M."/>
            <person name="Woyke T."/>
            <person name="Bristow J."/>
            <person name="Eisen J.A."/>
            <person name="Markowitz V."/>
            <person name="Hugenholtz P."/>
            <person name="Kyrpides N.C."/>
            <person name="Klenk H.P."/>
            <person name="Ivanova N."/>
        </authorList>
    </citation>
    <scope>NUCLEOTIDE SEQUENCE [LARGE SCALE GENOMIC DNA]</scope>
    <source>
        <strain evidence="8">DSM 17128</strain>
    </source>
</reference>
<dbReference type="EC" id="3.2.1.89" evidence="3 6"/>
<dbReference type="GO" id="GO:0031218">
    <property type="term" value="F:arabinogalactan endo-1,4-beta-galactosidase activity"/>
    <property type="evidence" value="ECO:0007669"/>
    <property type="project" value="UniProtKB-EC"/>
</dbReference>
<feature type="chain" id="PRO_5005130463" description="Arabinogalactan endo-beta-1,4-galactanase" evidence="6">
    <location>
        <begin position="31"/>
        <end position="436"/>
    </location>
</feature>
<evidence type="ECO:0000256" key="3">
    <source>
        <dbReference type="ARBA" id="ARBA00012556"/>
    </source>
</evidence>
<proteinExistence type="inferred from homology"/>
<organism evidence="7 8">
    <name type="scientific">Hallella multisaccharivorax DSM 17128</name>
    <dbReference type="NCBI Taxonomy" id="688246"/>
    <lineage>
        <taxon>Bacteria</taxon>
        <taxon>Pseudomonadati</taxon>
        <taxon>Bacteroidota</taxon>
        <taxon>Bacteroidia</taxon>
        <taxon>Bacteroidales</taxon>
        <taxon>Prevotellaceae</taxon>
        <taxon>Hallella</taxon>
    </lineage>
</organism>
<evidence type="ECO:0000256" key="4">
    <source>
        <dbReference type="ARBA" id="ARBA00022801"/>
    </source>
</evidence>
<dbReference type="Proteomes" id="UP000002772">
    <property type="component" value="Unassembled WGS sequence"/>
</dbReference>
<comment type="catalytic activity">
    <reaction evidence="1 6">
        <text>The enzyme specifically hydrolyzes (1-&gt;4)-beta-D-galactosidic linkages in type I arabinogalactans.</text>
        <dbReference type="EC" id="3.2.1.89"/>
    </reaction>
</comment>
<feature type="signal peptide" evidence="6">
    <location>
        <begin position="1"/>
        <end position="30"/>
    </location>
</feature>
<dbReference type="eggNOG" id="COG3867">
    <property type="taxonomic scope" value="Bacteria"/>
</dbReference>
<accession>F8NAN0</accession>
<dbReference type="AlphaFoldDB" id="F8NAN0"/>
<dbReference type="PANTHER" id="PTHR34983">
    <property type="entry name" value="ARABINOGALACTAN ENDO-BETA-1,4-GALACTANASE A"/>
    <property type="match status" value="1"/>
</dbReference>
<evidence type="ECO:0000256" key="1">
    <source>
        <dbReference type="ARBA" id="ARBA00001695"/>
    </source>
</evidence>
<evidence type="ECO:0000256" key="6">
    <source>
        <dbReference type="RuleBase" id="RU361192"/>
    </source>
</evidence>
<name>F8NAN0_9BACT</name>
<sequence length="436" mass="49245">MDIIRYQKSTFIHTFACGLWMLLSCATASAQKYVGGDISMLPAYEKAGADYYSHSGKAMNDVLGFLKDEGWNAMRVRLFVNPQQQTTTHNGQWVSDANVCQDIEWVKTLGKRIKDKGLKFMLDIHYSDTWADPGKQWTPAAWASLSDDALAAKVYNYTKDMLEQLKAAGAKPDMVQTGNEISYGMLWGRPNGSLYQCWPSSSTSNWNRFEKLLAQATKATRETCPEAKIIVHVERVSTSQQKDNKGYTALKNFYQKMTAANIDYDVIGLSYYPYFHGSMSELEGAISYLEKTYPQKDIMVVETGYPYAWAVGGTNFDYQKTYPYTDEGQRKFTADLVTMLNKHAKVNGLFWWWPEYNAKGTSLSGWYNAPLFDSNTGRATSALSEMKEFLTTPTAIKDIAVGKTTSDNGYYNLLGQYASHPRHGVFIRQGKKTVIR</sequence>
<keyword evidence="4 6" id="KW-0378">Hydrolase</keyword>
<dbReference type="PANTHER" id="PTHR34983:SF1">
    <property type="entry name" value="ARABINOGALACTAN ENDO-BETA-1,4-GALACTANASE A"/>
    <property type="match status" value="1"/>
</dbReference>
<dbReference type="GO" id="GO:0015926">
    <property type="term" value="F:glucosidase activity"/>
    <property type="evidence" value="ECO:0007669"/>
    <property type="project" value="InterPro"/>
</dbReference>
<dbReference type="SUPFAM" id="SSF51445">
    <property type="entry name" value="(Trans)glycosidases"/>
    <property type="match status" value="1"/>
</dbReference>
<dbReference type="Pfam" id="PF07745">
    <property type="entry name" value="Glyco_hydro_53"/>
    <property type="match status" value="1"/>
</dbReference>
<dbReference type="PROSITE" id="PS51257">
    <property type="entry name" value="PROKAR_LIPOPROTEIN"/>
    <property type="match status" value="1"/>
</dbReference>
<evidence type="ECO:0000256" key="5">
    <source>
        <dbReference type="ARBA" id="ARBA00023295"/>
    </source>
</evidence>
<dbReference type="InterPro" id="IPR017853">
    <property type="entry name" value="GH"/>
</dbReference>
<dbReference type="HOGENOM" id="CLU_011259_2_2_10"/>
<protein>
    <recommendedName>
        <fullName evidence="3 6">Arabinogalactan endo-beta-1,4-galactanase</fullName>
        <ecNumber evidence="3 6">3.2.1.89</ecNumber>
    </recommendedName>
</protein>
<dbReference type="STRING" id="688246.Premu_0348"/>
<keyword evidence="8" id="KW-1185">Reference proteome</keyword>
<dbReference type="Gene3D" id="3.20.20.80">
    <property type="entry name" value="Glycosidases"/>
    <property type="match status" value="1"/>
</dbReference>